<accession>A0A9D3WQ29</accession>
<proteinExistence type="predicted"/>
<evidence type="ECO:0000313" key="1">
    <source>
        <dbReference type="EMBL" id="KAH1165020.1"/>
    </source>
</evidence>
<dbReference type="AlphaFoldDB" id="A0A9D3WQ29"/>
<sequence length="86" mass="9797">MTFVGWWFCDVMSSGMMRSEVLTSKSVSSPLAAARREEERESYFEFHKRVSLNFFENNLEGSQVIIRSSSIVAGSDIRAAKSDYDM</sequence>
<gene>
    <name evidence="1" type="ORF">KIL84_022579</name>
</gene>
<name>A0A9D3WQ29_9SAUR</name>
<organism evidence="1 2">
    <name type="scientific">Mauremys mutica</name>
    <name type="common">yellowpond turtle</name>
    <dbReference type="NCBI Taxonomy" id="74926"/>
    <lineage>
        <taxon>Eukaryota</taxon>
        <taxon>Metazoa</taxon>
        <taxon>Chordata</taxon>
        <taxon>Craniata</taxon>
        <taxon>Vertebrata</taxon>
        <taxon>Euteleostomi</taxon>
        <taxon>Archelosauria</taxon>
        <taxon>Testudinata</taxon>
        <taxon>Testudines</taxon>
        <taxon>Cryptodira</taxon>
        <taxon>Durocryptodira</taxon>
        <taxon>Testudinoidea</taxon>
        <taxon>Geoemydidae</taxon>
        <taxon>Geoemydinae</taxon>
        <taxon>Mauremys</taxon>
    </lineage>
</organism>
<evidence type="ECO:0000313" key="2">
    <source>
        <dbReference type="Proteomes" id="UP000827986"/>
    </source>
</evidence>
<reference evidence="1" key="1">
    <citation type="submission" date="2021-09" db="EMBL/GenBank/DDBJ databases">
        <title>The genome of Mauremys mutica provides insights into the evolution of semi-aquatic lifestyle.</title>
        <authorList>
            <person name="Gong S."/>
            <person name="Gao Y."/>
        </authorList>
    </citation>
    <scope>NUCLEOTIDE SEQUENCE</scope>
    <source>
        <strain evidence="1">MM-2020</strain>
        <tissue evidence="1">Muscle</tissue>
    </source>
</reference>
<keyword evidence="2" id="KW-1185">Reference proteome</keyword>
<dbReference type="EMBL" id="JAHDVG010000488">
    <property type="protein sequence ID" value="KAH1165020.1"/>
    <property type="molecule type" value="Genomic_DNA"/>
</dbReference>
<dbReference type="Proteomes" id="UP000827986">
    <property type="component" value="Unassembled WGS sequence"/>
</dbReference>
<comment type="caution">
    <text evidence="1">The sequence shown here is derived from an EMBL/GenBank/DDBJ whole genome shotgun (WGS) entry which is preliminary data.</text>
</comment>
<protein>
    <submittedName>
        <fullName evidence="1">Uncharacterized protein</fullName>
    </submittedName>
</protein>